<feature type="domain" description="SLH" evidence="2">
    <location>
        <begin position="425"/>
        <end position="488"/>
    </location>
</feature>
<dbReference type="InterPro" id="IPR001119">
    <property type="entry name" value="SLH_dom"/>
</dbReference>
<feature type="transmembrane region" description="Helical" evidence="1">
    <location>
        <begin position="12"/>
        <end position="30"/>
    </location>
</feature>
<dbReference type="OrthoDB" id="900053at2"/>
<protein>
    <recommendedName>
        <fullName evidence="2">SLH domain-containing protein</fullName>
    </recommendedName>
</protein>
<reference evidence="3 4" key="1">
    <citation type="submission" date="2018-08" db="EMBL/GenBank/DDBJ databases">
        <title>Paenibacillus sp. M4BSY-1, whole genome shotgun sequence.</title>
        <authorList>
            <person name="Tuo L."/>
        </authorList>
    </citation>
    <scope>NUCLEOTIDE SEQUENCE [LARGE SCALE GENOMIC DNA]</scope>
    <source>
        <strain evidence="3 4">M4BSY-1</strain>
    </source>
</reference>
<gene>
    <name evidence="3" type="ORF">DX130_12400</name>
</gene>
<dbReference type="AlphaFoldDB" id="A0A371PNI3"/>
<feature type="domain" description="SLH" evidence="2">
    <location>
        <begin position="489"/>
        <end position="552"/>
    </location>
</feature>
<dbReference type="Gene3D" id="2.60.40.2340">
    <property type="match status" value="2"/>
</dbReference>
<dbReference type="PANTHER" id="PTHR43308">
    <property type="entry name" value="OUTER MEMBRANE PROTEIN ALPHA-RELATED"/>
    <property type="match status" value="1"/>
</dbReference>
<dbReference type="PROSITE" id="PS51272">
    <property type="entry name" value="SLH"/>
    <property type="match status" value="2"/>
</dbReference>
<evidence type="ECO:0000313" key="3">
    <source>
        <dbReference type="EMBL" id="REK77751.1"/>
    </source>
</evidence>
<keyword evidence="1" id="KW-1133">Transmembrane helix</keyword>
<dbReference type="InterPro" id="IPR051465">
    <property type="entry name" value="Cell_Envelope_Struct_Comp"/>
</dbReference>
<comment type="caution">
    <text evidence="3">The sequence shown here is derived from an EMBL/GenBank/DDBJ whole genome shotgun (WGS) entry which is preliminary data.</text>
</comment>
<dbReference type="Pfam" id="PF00395">
    <property type="entry name" value="SLH"/>
    <property type="match status" value="3"/>
</dbReference>
<keyword evidence="1" id="KW-0472">Membrane</keyword>
<evidence type="ECO:0000313" key="4">
    <source>
        <dbReference type="Proteomes" id="UP000261905"/>
    </source>
</evidence>
<dbReference type="EMBL" id="QUBQ01000001">
    <property type="protein sequence ID" value="REK77751.1"/>
    <property type="molecule type" value="Genomic_DNA"/>
</dbReference>
<evidence type="ECO:0000259" key="2">
    <source>
        <dbReference type="PROSITE" id="PS51272"/>
    </source>
</evidence>
<sequence length="618" mass="65198">MLEQVIPMYTYLFWDLFFISLLILQLLGYLESMCFALSPGASAAVGSVNQVSGTTVNDFTNPVTYIVKAADGSTQNWTVTVSVAARSAKAITAFSLAEQTVAATINATTHTIAIEVAHGTNLNGLVSTFALSTGASAAVGSVNQVSGTTVNDFTNPVTYIVKAADGSTQNWTVTVSVKTILSSAATLTSTIGTVSIGGTVNETIKNIPNGTTLAVFKAAITPAAKATFEVYESNGVTAATTLVTGVKVIVTAEDGTSKVTYTVTVNSAPPSGGGGVTVPTDAKVSSTDGRLTIPTGYTGEVSLDNAIIVTVPADAADKELIITIEKVTDTVKLLANNEVLVTAIYEVLKNIPGDLQKAATITFTFDPASLKSNQRAAIFYYDETKKSWLETTGSQISGNHILVTVNRFTKFAVFAVSQSTNVPTYPTIKLIDIAGHWSESAIFQALRNGIVTGYPDGTFKPNHTVTRAEFTVMLMKALKSQEATGEASVLAFADATKIGTWAKDAIAQALQAGYITGYEDGTFRPDAQITRAEMAVMVARALGLSLQGNVSTDFADDRDIPVWAKASVAAMKQFGFMGGKGSNKFDPNVMTTRVEAVSVSESAWQQVNNKVEEILFNR</sequence>
<keyword evidence="4" id="KW-1185">Reference proteome</keyword>
<name>A0A371PNI3_9BACL</name>
<organism evidence="3 4">
    <name type="scientific">Paenibacillus paeoniae</name>
    <dbReference type="NCBI Taxonomy" id="2292705"/>
    <lineage>
        <taxon>Bacteria</taxon>
        <taxon>Bacillati</taxon>
        <taxon>Bacillota</taxon>
        <taxon>Bacilli</taxon>
        <taxon>Bacillales</taxon>
        <taxon>Paenibacillaceae</taxon>
        <taxon>Paenibacillus</taxon>
    </lineage>
</organism>
<keyword evidence="1" id="KW-0812">Transmembrane</keyword>
<dbReference type="Proteomes" id="UP000261905">
    <property type="component" value="Unassembled WGS sequence"/>
</dbReference>
<accession>A0A371PNI3</accession>
<evidence type="ECO:0000256" key="1">
    <source>
        <dbReference type="SAM" id="Phobius"/>
    </source>
</evidence>
<dbReference type="PANTHER" id="PTHR43308:SF5">
    <property type="entry name" value="S-LAYER PROTEIN _ PEPTIDOGLYCAN ENDO-BETA-N-ACETYLGLUCOSAMINIDASE"/>
    <property type="match status" value="1"/>
</dbReference>
<proteinExistence type="predicted"/>